<sequence length="237" mass="26829">MKLQTFLLGAAVLFIATACSKDDPAPKPNPKPDPNPEVPAQVKQITVTATEYDTWTYVDLKTGKTETLGVKGPWVYKQQNDEGKMEEAYTKEKPENTEVPKELKDWQLAFHRFEPKTNMGEVVETTETELDKVTTIPSSGFEADKDIKEQIIVDAKNMMMGHIGYAKIAKVNLALYKWLKRTPTGGMPPYEYSIPGKVFILKCKDGQYYKLKFTDFMDKEGKKGVITFSYVPIKAKK</sequence>
<organism evidence="2 3">
    <name type="scientific">Alloprevotella tannerae ATCC 51259</name>
    <dbReference type="NCBI Taxonomy" id="626522"/>
    <lineage>
        <taxon>Bacteria</taxon>
        <taxon>Pseudomonadati</taxon>
        <taxon>Bacteroidota</taxon>
        <taxon>Bacteroidia</taxon>
        <taxon>Bacteroidales</taxon>
        <taxon>Prevotellaceae</taxon>
        <taxon>Alloprevotella</taxon>
    </lineage>
</organism>
<evidence type="ECO:0000313" key="2">
    <source>
        <dbReference type="EMBL" id="EEX71812.1"/>
    </source>
</evidence>
<gene>
    <name evidence="2" type="ORF">GCWU000325_01348</name>
</gene>
<dbReference type="eggNOG" id="ENOG5030RAG">
    <property type="taxonomic scope" value="Bacteria"/>
</dbReference>
<dbReference type="HOGENOM" id="CLU_107141_0_0_10"/>
<reference evidence="2" key="1">
    <citation type="submission" date="2009-09" db="EMBL/GenBank/DDBJ databases">
        <authorList>
            <person name="Weinstock G."/>
            <person name="Sodergren E."/>
            <person name="Clifton S."/>
            <person name="Fulton L."/>
            <person name="Fulton B."/>
            <person name="Courtney L."/>
            <person name="Fronick C."/>
            <person name="Harrison M."/>
            <person name="Strong C."/>
            <person name="Farmer C."/>
            <person name="Delahaunty K."/>
            <person name="Markovic C."/>
            <person name="Hall O."/>
            <person name="Minx P."/>
            <person name="Tomlinson C."/>
            <person name="Mitreva M."/>
            <person name="Nelson J."/>
            <person name="Hou S."/>
            <person name="Wollam A."/>
            <person name="Pepin K.H."/>
            <person name="Johnson M."/>
            <person name="Bhonagiri V."/>
            <person name="Nash W.E."/>
            <person name="Warren W."/>
            <person name="Chinwalla A."/>
            <person name="Mardis E.R."/>
            <person name="Wilson R.K."/>
        </authorList>
    </citation>
    <scope>NUCLEOTIDE SEQUENCE [LARGE SCALE GENOMIC DNA]</scope>
    <source>
        <strain evidence="2">ATCC 51259</strain>
    </source>
</reference>
<dbReference type="STRING" id="626522.GCWU000325_01348"/>
<dbReference type="PROSITE" id="PS51257">
    <property type="entry name" value="PROKAR_LIPOPROTEIN"/>
    <property type="match status" value="1"/>
</dbReference>
<evidence type="ECO:0008006" key="4">
    <source>
        <dbReference type="Google" id="ProtNLM"/>
    </source>
</evidence>
<protein>
    <recommendedName>
        <fullName evidence="4">HmuY protein</fullName>
    </recommendedName>
</protein>
<feature type="chain" id="PRO_5002997121" description="HmuY protein" evidence="1">
    <location>
        <begin position="21"/>
        <end position="237"/>
    </location>
</feature>
<dbReference type="OrthoDB" id="1093440at2"/>
<accession>C9LGK4</accession>
<dbReference type="RefSeq" id="WP_006255120.1">
    <property type="nucleotide sequence ID" value="NZ_GG700642.1"/>
</dbReference>
<dbReference type="EMBL" id="ACIJ02000018">
    <property type="protein sequence ID" value="EEX71812.1"/>
    <property type="molecule type" value="Genomic_DNA"/>
</dbReference>
<dbReference type="Proteomes" id="UP000003460">
    <property type="component" value="Unassembled WGS sequence"/>
</dbReference>
<keyword evidence="3" id="KW-1185">Reference proteome</keyword>
<name>C9LGK4_9BACT</name>
<dbReference type="CDD" id="cd12105">
    <property type="entry name" value="HmuY"/>
    <property type="match status" value="1"/>
</dbReference>
<dbReference type="GeneID" id="84577380"/>
<dbReference type="AlphaFoldDB" id="C9LGK4"/>
<keyword evidence="1" id="KW-0732">Signal</keyword>
<proteinExistence type="predicted"/>
<evidence type="ECO:0000313" key="3">
    <source>
        <dbReference type="Proteomes" id="UP000003460"/>
    </source>
</evidence>
<dbReference type="Pfam" id="PF14064">
    <property type="entry name" value="HmuY"/>
    <property type="match status" value="1"/>
</dbReference>
<comment type="caution">
    <text evidence="2">The sequence shown here is derived from an EMBL/GenBank/DDBJ whole genome shotgun (WGS) entry which is preliminary data.</text>
</comment>
<evidence type="ECO:0000256" key="1">
    <source>
        <dbReference type="SAM" id="SignalP"/>
    </source>
</evidence>
<feature type="signal peptide" evidence="1">
    <location>
        <begin position="1"/>
        <end position="20"/>
    </location>
</feature>
<dbReference type="InterPro" id="IPR025921">
    <property type="entry name" value="HmuY"/>
</dbReference>